<evidence type="ECO:0000313" key="2">
    <source>
        <dbReference type="Proteomes" id="UP000192907"/>
    </source>
</evidence>
<gene>
    <name evidence="1" type="ORF">SAMN06296036_12119</name>
</gene>
<dbReference type="Proteomes" id="UP000192907">
    <property type="component" value="Unassembled WGS sequence"/>
</dbReference>
<organism evidence="1 2">
    <name type="scientific">Pseudobacteriovorax antillogorgiicola</name>
    <dbReference type="NCBI Taxonomy" id="1513793"/>
    <lineage>
        <taxon>Bacteria</taxon>
        <taxon>Pseudomonadati</taxon>
        <taxon>Bdellovibrionota</taxon>
        <taxon>Oligoflexia</taxon>
        <taxon>Oligoflexales</taxon>
        <taxon>Pseudobacteriovoracaceae</taxon>
        <taxon>Pseudobacteriovorax</taxon>
    </lineage>
</organism>
<sequence length="54" mass="6172">MSSICRMKRYKHGVEIGITDSRGMKGPIGPLEVEFSQTYLYSEGYQRSLRKASE</sequence>
<reference evidence="2" key="1">
    <citation type="submission" date="2017-04" db="EMBL/GenBank/DDBJ databases">
        <authorList>
            <person name="Varghese N."/>
            <person name="Submissions S."/>
        </authorList>
    </citation>
    <scope>NUCLEOTIDE SEQUENCE [LARGE SCALE GENOMIC DNA]</scope>
    <source>
        <strain evidence="2">RKEM611</strain>
    </source>
</reference>
<proteinExistence type="predicted"/>
<keyword evidence="2" id="KW-1185">Reference proteome</keyword>
<evidence type="ECO:0000313" key="1">
    <source>
        <dbReference type="EMBL" id="SMF62013.1"/>
    </source>
</evidence>
<accession>A0A1Y6CL01</accession>
<name>A0A1Y6CL01_9BACT</name>
<protein>
    <submittedName>
        <fullName evidence="1">Uncharacterized protein</fullName>
    </submittedName>
</protein>
<dbReference type="AlphaFoldDB" id="A0A1Y6CL01"/>
<dbReference type="EMBL" id="FWZT01000021">
    <property type="protein sequence ID" value="SMF62013.1"/>
    <property type="molecule type" value="Genomic_DNA"/>
</dbReference>